<name>A0A4P7UMK0_DESDE</name>
<dbReference type="RefSeq" id="WP_136400312.1">
    <property type="nucleotide sequence ID" value="NZ_CP036295.1"/>
</dbReference>
<accession>A0A4P7UMK0</accession>
<evidence type="ECO:0000256" key="2">
    <source>
        <dbReference type="PIRSR" id="PIRSR033579-3"/>
    </source>
</evidence>
<dbReference type="GO" id="GO:0016852">
    <property type="term" value="F:sirohydrochlorin cobaltochelatase activity"/>
    <property type="evidence" value="ECO:0007669"/>
    <property type="project" value="InterPro"/>
</dbReference>
<dbReference type="Gene3D" id="3.40.50.1400">
    <property type="match status" value="2"/>
</dbReference>
<dbReference type="GO" id="GO:0019251">
    <property type="term" value="P:anaerobic cobalamin biosynthetic process"/>
    <property type="evidence" value="ECO:0007669"/>
    <property type="project" value="InterPro"/>
</dbReference>
<reference evidence="3 4" key="1">
    <citation type="submission" date="2019-02" db="EMBL/GenBank/DDBJ databases">
        <title>Complete Genome Sequence of Desulfovibrio desulfuricans IC1, a Sulfonate Utilizing Anaerobe.</title>
        <authorList>
            <person name="Day L.A."/>
            <person name="De Leon K.B."/>
            <person name="Wall J.D."/>
        </authorList>
    </citation>
    <scope>NUCLEOTIDE SEQUENCE [LARGE SCALE GENOMIC DNA]</scope>
    <source>
        <strain evidence="3 4">IC1</strain>
    </source>
</reference>
<keyword evidence="2" id="KW-0170">Cobalt</keyword>
<dbReference type="Proteomes" id="UP000297065">
    <property type="component" value="Chromosome"/>
</dbReference>
<dbReference type="PIRSF" id="PIRSF033579">
    <property type="entry name" value="Anaer_Co_chel"/>
    <property type="match status" value="1"/>
</dbReference>
<gene>
    <name evidence="3" type="ORF">DDIC_10065</name>
</gene>
<dbReference type="InterPro" id="IPR010388">
    <property type="entry name" value="Anaerobic_Co-chelatase"/>
</dbReference>
<feature type="active site" description="Proton acceptor" evidence="1">
    <location>
        <position position="145"/>
    </location>
</feature>
<proteinExistence type="predicted"/>
<dbReference type="EMBL" id="CP036295">
    <property type="protein sequence ID" value="QCC86208.1"/>
    <property type="molecule type" value="Genomic_DNA"/>
</dbReference>
<evidence type="ECO:0000313" key="3">
    <source>
        <dbReference type="EMBL" id="QCC86208.1"/>
    </source>
</evidence>
<dbReference type="OrthoDB" id="9770331at2"/>
<keyword evidence="2" id="KW-0479">Metal-binding</keyword>
<feature type="binding site" evidence="2">
    <location>
        <position position="145"/>
    </location>
    <ligand>
        <name>Co(2+)</name>
        <dbReference type="ChEBI" id="CHEBI:48828"/>
    </ligand>
</feature>
<feature type="binding site" evidence="2">
    <location>
        <position position="204"/>
    </location>
    <ligand>
        <name>Co(2+)</name>
        <dbReference type="ChEBI" id="CHEBI:48828"/>
    </ligand>
</feature>
<dbReference type="SUPFAM" id="SSF53800">
    <property type="entry name" value="Chelatase"/>
    <property type="match status" value="1"/>
</dbReference>
<evidence type="ECO:0000313" key="4">
    <source>
        <dbReference type="Proteomes" id="UP000297065"/>
    </source>
</evidence>
<organism evidence="3 4">
    <name type="scientific">Desulfovibrio desulfuricans</name>
    <dbReference type="NCBI Taxonomy" id="876"/>
    <lineage>
        <taxon>Bacteria</taxon>
        <taxon>Pseudomonadati</taxon>
        <taxon>Thermodesulfobacteriota</taxon>
        <taxon>Desulfovibrionia</taxon>
        <taxon>Desulfovibrionales</taxon>
        <taxon>Desulfovibrionaceae</taxon>
        <taxon>Desulfovibrio</taxon>
    </lineage>
</organism>
<dbReference type="Pfam" id="PF06180">
    <property type="entry name" value="CbiK"/>
    <property type="match status" value="1"/>
</dbReference>
<dbReference type="AlphaFoldDB" id="A0A4P7UMK0"/>
<dbReference type="GO" id="GO:0046872">
    <property type="term" value="F:metal ion binding"/>
    <property type="evidence" value="ECO:0007669"/>
    <property type="project" value="UniProtKB-KW"/>
</dbReference>
<evidence type="ECO:0000256" key="1">
    <source>
        <dbReference type="PIRSR" id="PIRSR033579-1"/>
    </source>
</evidence>
<sequence length="263" mass="28535">MKHAILLVAFGASNPQGQNALKGFDALVRQRYPGVPVRWAYTSLLLRERMAQARQKSDSVFKAVCRLGLERFEAVAVQPLQTIPGQEHGDVRAAVEEAAAQEHLLCRVGAPLLASAGDVRATASALVRHLPAGRAADEDVIFMGHGAEHEAVARYVDLAAAVRELDSRVYVGAMNGAVTLEGILPNLVSRRVWLMPLLSVVGRHALEDMAGENGHSWRSRIEAHGHQCLPVLVGTAEYAGVAEIWLRHLEDAVQSLAAGWEKR</sequence>
<protein>
    <submittedName>
        <fullName evidence="3">Sirohydrochlorin cobaltochelatase</fullName>
    </submittedName>
</protein>